<dbReference type="Pfam" id="PF13354">
    <property type="entry name" value="Beta-lactamase2"/>
    <property type="match status" value="1"/>
</dbReference>
<dbReference type="InterPro" id="IPR006311">
    <property type="entry name" value="TAT_signal"/>
</dbReference>
<evidence type="ECO:0000256" key="5">
    <source>
        <dbReference type="ARBA" id="ARBA00023251"/>
    </source>
</evidence>
<dbReference type="Gene3D" id="3.40.710.10">
    <property type="entry name" value="DD-peptidase/beta-lactamase superfamily"/>
    <property type="match status" value="1"/>
</dbReference>
<evidence type="ECO:0000313" key="11">
    <source>
        <dbReference type="Proteomes" id="UP000199063"/>
    </source>
</evidence>
<gene>
    <name evidence="10" type="ORF">SAMN05444921_113203</name>
</gene>
<dbReference type="Proteomes" id="UP000199063">
    <property type="component" value="Unassembled WGS sequence"/>
</dbReference>
<keyword evidence="4 6" id="KW-0378">Hydrolase</keyword>
<evidence type="ECO:0000256" key="8">
    <source>
        <dbReference type="SAM" id="SignalP"/>
    </source>
</evidence>
<organism evidence="10 11">
    <name type="scientific">Streptomyces wuyuanensis</name>
    <dbReference type="NCBI Taxonomy" id="1196353"/>
    <lineage>
        <taxon>Bacteria</taxon>
        <taxon>Bacillati</taxon>
        <taxon>Actinomycetota</taxon>
        <taxon>Actinomycetes</taxon>
        <taxon>Kitasatosporales</taxon>
        <taxon>Streptomycetaceae</taxon>
        <taxon>Streptomyces</taxon>
    </lineage>
</organism>
<name>A0A1G9W999_9ACTN</name>
<accession>A0A1G9W999</accession>
<dbReference type="EMBL" id="FNHI01000013">
    <property type="protein sequence ID" value="SDM80857.1"/>
    <property type="molecule type" value="Genomic_DNA"/>
</dbReference>
<feature type="chain" id="PRO_5039529991" description="Beta-lactamase" evidence="8">
    <location>
        <begin position="24"/>
        <end position="324"/>
    </location>
</feature>
<feature type="compositionally biased region" description="Low complexity" evidence="7">
    <location>
        <begin position="41"/>
        <end position="59"/>
    </location>
</feature>
<comment type="catalytic activity">
    <reaction evidence="6">
        <text>a beta-lactam + H2O = a substituted beta-amino acid</text>
        <dbReference type="Rhea" id="RHEA:20401"/>
        <dbReference type="ChEBI" id="CHEBI:15377"/>
        <dbReference type="ChEBI" id="CHEBI:35627"/>
        <dbReference type="ChEBI" id="CHEBI:140347"/>
        <dbReference type="EC" id="3.5.2.6"/>
    </reaction>
</comment>
<dbReference type="NCBIfam" id="NF033103">
    <property type="entry name" value="bla_class_A"/>
    <property type="match status" value="1"/>
</dbReference>
<evidence type="ECO:0000256" key="1">
    <source>
        <dbReference type="ARBA" id="ARBA00009009"/>
    </source>
</evidence>
<dbReference type="PRINTS" id="PR00118">
    <property type="entry name" value="BLACTAMASEA"/>
</dbReference>
<dbReference type="PANTHER" id="PTHR35333">
    <property type="entry name" value="BETA-LACTAMASE"/>
    <property type="match status" value="1"/>
</dbReference>
<dbReference type="OrthoDB" id="9784149at2"/>
<evidence type="ECO:0000259" key="9">
    <source>
        <dbReference type="Pfam" id="PF13354"/>
    </source>
</evidence>
<reference evidence="11" key="1">
    <citation type="submission" date="2016-10" db="EMBL/GenBank/DDBJ databases">
        <authorList>
            <person name="Varghese N."/>
            <person name="Submissions S."/>
        </authorList>
    </citation>
    <scope>NUCLEOTIDE SEQUENCE [LARGE SCALE GENOMIC DNA]</scope>
    <source>
        <strain evidence="11">CGMCC 4.7042</strain>
    </source>
</reference>
<dbReference type="PROSITE" id="PS51318">
    <property type="entry name" value="TAT"/>
    <property type="match status" value="1"/>
</dbReference>
<evidence type="ECO:0000256" key="4">
    <source>
        <dbReference type="ARBA" id="ARBA00022801"/>
    </source>
</evidence>
<dbReference type="PROSITE" id="PS00146">
    <property type="entry name" value="BETA_LACTAMASE_A"/>
    <property type="match status" value="1"/>
</dbReference>
<feature type="domain" description="Beta-lactamase class A catalytic" evidence="9">
    <location>
        <begin position="77"/>
        <end position="298"/>
    </location>
</feature>
<dbReference type="GO" id="GO:0008800">
    <property type="term" value="F:beta-lactamase activity"/>
    <property type="evidence" value="ECO:0007669"/>
    <property type="project" value="UniProtKB-UniRule"/>
</dbReference>
<keyword evidence="8" id="KW-0732">Signal</keyword>
<dbReference type="RefSeq" id="WP_093656979.1">
    <property type="nucleotide sequence ID" value="NZ_FNHI01000013.1"/>
</dbReference>
<evidence type="ECO:0000256" key="7">
    <source>
        <dbReference type="SAM" id="MobiDB-lite"/>
    </source>
</evidence>
<dbReference type="AlphaFoldDB" id="A0A1G9W999"/>
<dbReference type="InterPro" id="IPR012338">
    <property type="entry name" value="Beta-lactam/transpept-like"/>
</dbReference>
<dbReference type="STRING" id="1196353.SAMN05444921_113203"/>
<dbReference type="InterPro" id="IPR023650">
    <property type="entry name" value="Beta-lactam_class-A_AS"/>
</dbReference>
<keyword evidence="5 6" id="KW-0046">Antibiotic resistance</keyword>
<evidence type="ECO:0000256" key="2">
    <source>
        <dbReference type="ARBA" id="ARBA00012865"/>
    </source>
</evidence>
<evidence type="ECO:0000256" key="3">
    <source>
        <dbReference type="ARBA" id="ARBA00018879"/>
    </source>
</evidence>
<feature type="signal peptide" evidence="8">
    <location>
        <begin position="1"/>
        <end position="23"/>
    </location>
</feature>
<dbReference type="GO" id="GO:0030655">
    <property type="term" value="P:beta-lactam antibiotic catabolic process"/>
    <property type="evidence" value="ECO:0007669"/>
    <property type="project" value="InterPro"/>
</dbReference>
<keyword evidence="11" id="KW-1185">Reference proteome</keyword>
<proteinExistence type="inferred from homology"/>
<dbReference type="InterPro" id="IPR045155">
    <property type="entry name" value="Beta-lactam_cat"/>
</dbReference>
<sequence>MESSRAHRTRRTLLAAGAGAALAAGLPSSAVATSARRGDEPPAGDGPRGAARGGTPRPDAISRSLTELEQTHSARLGVFARNMRTGRTVSHRAGELFPMCSVFKTLAVAAVLRDLDREGEFLAERIRYTAKDTEESGYSVITGRAENLANGMTVSELCDAAIRHSDNAAANLLLRELGGPTAVTRFCRSVGDGVTRLDRWEPRLNSAEPWRTEDTTDPRHIAQTYTRLVLGDALSLPDRQRLTGWLLGNTTSTERFRAGLPEDWALADKTGAGDYGTNNDVGIAWTPDGTPVVLAVLTTRRRPDDAGDNRLVARTAELLADALG</sequence>
<feature type="region of interest" description="Disordered" evidence="7">
    <location>
        <begin position="26"/>
        <end position="60"/>
    </location>
</feature>
<dbReference type="PANTHER" id="PTHR35333:SF3">
    <property type="entry name" value="BETA-LACTAMASE-TYPE TRANSPEPTIDASE FOLD CONTAINING PROTEIN"/>
    <property type="match status" value="1"/>
</dbReference>
<dbReference type="GeneID" id="40831381"/>
<comment type="similarity">
    <text evidence="1 6">Belongs to the class-A beta-lactamase family.</text>
</comment>
<dbReference type="SUPFAM" id="SSF56601">
    <property type="entry name" value="beta-lactamase/transpeptidase-like"/>
    <property type="match status" value="1"/>
</dbReference>
<protein>
    <recommendedName>
        <fullName evidence="3 6">Beta-lactamase</fullName>
        <ecNumber evidence="2 6">3.5.2.6</ecNumber>
    </recommendedName>
</protein>
<evidence type="ECO:0000313" key="10">
    <source>
        <dbReference type="EMBL" id="SDM80857.1"/>
    </source>
</evidence>
<evidence type="ECO:0000256" key="6">
    <source>
        <dbReference type="RuleBase" id="RU361140"/>
    </source>
</evidence>
<dbReference type="EC" id="3.5.2.6" evidence="2 6"/>
<dbReference type="GO" id="GO:0046677">
    <property type="term" value="P:response to antibiotic"/>
    <property type="evidence" value="ECO:0007669"/>
    <property type="project" value="UniProtKB-UniRule"/>
</dbReference>
<dbReference type="InterPro" id="IPR000871">
    <property type="entry name" value="Beta-lactam_class-A"/>
</dbReference>